<dbReference type="PaxDb" id="121845-A0A3Q0IXV2"/>
<protein>
    <submittedName>
        <fullName evidence="3">Uncharacterized protein LOC113468390</fullName>
    </submittedName>
</protein>
<dbReference type="InterPro" id="IPR036514">
    <property type="entry name" value="SGNH_hydro_sf"/>
</dbReference>
<proteinExistence type="predicted"/>
<dbReference type="CDD" id="cd00229">
    <property type="entry name" value="SGNH_hydrolase"/>
    <property type="match status" value="1"/>
</dbReference>
<gene>
    <name evidence="3" type="primary">LOC113468390</name>
</gene>
<organism evidence="2 3">
    <name type="scientific">Diaphorina citri</name>
    <name type="common">Asian citrus psyllid</name>
    <dbReference type="NCBI Taxonomy" id="121845"/>
    <lineage>
        <taxon>Eukaryota</taxon>
        <taxon>Metazoa</taxon>
        <taxon>Ecdysozoa</taxon>
        <taxon>Arthropoda</taxon>
        <taxon>Hexapoda</taxon>
        <taxon>Insecta</taxon>
        <taxon>Pterygota</taxon>
        <taxon>Neoptera</taxon>
        <taxon>Paraneoptera</taxon>
        <taxon>Hemiptera</taxon>
        <taxon>Sternorrhyncha</taxon>
        <taxon>Psylloidea</taxon>
        <taxon>Psyllidae</taxon>
        <taxon>Diaphorininae</taxon>
        <taxon>Diaphorina</taxon>
    </lineage>
</organism>
<dbReference type="SUPFAM" id="SSF52266">
    <property type="entry name" value="SGNH hydrolase"/>
    <property type="match status" value="1"/>
</dbReference>
<name>A0A3Q0IXV2_DIACI</name>
<dbReference type="Pfam" id="PF13472">
    <property type="entry name" value="Lipase_GDSL_2"/>
    <property type="match status" value="1"/>
</dbReference>
<keyword evidence="2" id="KW-1185">Reference proteome</keyword>
<dbReference type="AlphaFoldDB" id="A0A3Q0IXV2"/>
<dbReference type="InterPro" id="IPR013830">
    <property type="entry name" value="SGNH_hydro"/>
</dbReference>
<sequence length="188" mass="21296">MYMLLGDNQFVRMKNTFAFPSDTICLAVSGATIVETNTNPWIKGILQEYLADNENLDRSEVTVFLMGGTNDFLQGIDLKSFQVAYKSLLRFIRKKFTKVIVCPPPPIPKFGVDGIKSLKECNHWFYSLVPMVHTVDSFTSYMDPSGESPNLSLFEETFPDGSPDMVHLNEAGLFELKNILLIKDQEIR</sequence>
<dbReference type="RefSeq" id="XP_026681044.1">
    <property type="nucleotide sequence ID" value="XM_026825243.1"/>
</dbReference>
<feature type="domain" description="SGNH hydrolase-type esterase" evidence="1">
    <location>
        <begin position="20"/>
        <end position="172"/>
    </location>
</feature>
<accession>A0A3Q0IXV2</accession>
<dbReference type="KEGG" id="dci:113468390"/>
<reference evidence="3" key="1">
    <citation type="submission" date="2025-08" db="UniProtKB">
        <authorList>
            <consortium name="RefSeq"/>
        </authorList>
    </citation>
    <scope>IDENTIFICATION</scope>
</reference>
<evidence type="ECO:0000313" key="2">
    <source>
        <dbReference type="Proteomes" id="UP000079169"/>
    </source>
</evidence>
<evidence type="ECO:0000259" key="1">
    <source>
        <dbReference type="Pfam" id="PF13472"/>
    </source>
</evidence>
<evidence type="ECO:0000313" key="3">
    <source>
        <dbReference type="RefSeq" id="XP_026681044.1"/>
    </source>
</evidence>
<dbReference type="GeneID" id="113468390"/>
<dbReference type="Proteomes" id="UP000079169">
    <property type="component" value="Unplaced"/>
</dbReference>
<dbReference type="Gene3D" id="3.40.50.1110">
    <property type="entry name" value="SGNH hydrolase"/>
    <property type="match status" value="1"/>
</dbReference>